<name>A0A1G2Q4Y6_9BACT</name>
<keyword evidence="5" id="KW-1133">Transmembrane helix</keyword>
<organism evidence="7 8">
    <name type="scientific">Candidatus Veblenbacteria bacterium RIFOXYA2_FULL_43_9</name>
    <dbReference type="NCBI Taxonomy" id="1802425"/>
    <lineage>
        <taxon>Bacteria</taxon>
        <taxon>Candidatus Vebleniibacteriota</taxon>
    </lineage>
</organism>
<dbReference type="InterPro" id="IPR058792">
    <property type="entry name" value="Beta-barrel_RND_2"/>
</dbReference>
<evidence type="ECO:0000256" key="2">
    <source>
        <dbReference type="ARBA" id="ARBA00009477"/>
    </source>
</evidence>
<dbReference type="EMBL" id="MHTB01000008">
    <property type="protein sequence ID" value="OHA55663.1"/>
    <property type="molecule type" value="Genomic_DNA"/>
</dbReference>
<accession>A0A1G2Q4Y6</accession>
<dbReference type="Gene3D" id="2.40.50.100">
    <property type="match status" value="1"/>
</dbReference>
<dbReference type="GO" id="GO:0022857">
    <property type="term" value="F:transmembrane transporter activity"/>
    <property type="evidence" value="ECO:0007669"/>
    <property type="project" value="InterPro"/>
</dbReference>
<evidence type="ECO:0000256" key="4">
    <source>
        <dbReference type="SAM" id="Coils"/>
    </source>
</evidence>
<dbReference type="SUPFAM" id="SSF111369">
    <property type="entry name" value="HlyD-like secretion proteins"/>
    <property type="match status" value="2"/>
</dbReference>
<feature type="domain" description="CusB-like beta-barrel" evidence="6">
    <location>
        <begin position="367"/>
        <end position="444"/>
    </location>
</feature>
<sequence>MWQHLSFLKRKLFWIILVIIGLAVGGIFYQRNKNAQPQYSTESVTRQTLVQTVSATGTVKAAEEVSLNFETTGRLIEVRVSVGDKVSVGQRLASLDTRDSASAILTAEANLKSAQAALDKLQAGAKIEDVAIYEAAVTTAETTLANTKSSQTQAVANALATWLGLPATAIANAGNLSTATITVTGTYQGTEQGSYTIRVDDTASPTFSYFGLETAVNKTGSRVTSVALGARGLNIQFSSTGSLFAGDSWTIVIPNPNSSSYSTYAAAYESALKTQTQQVEAAERALAEAKLKLDQIKSPARSYDILAAEAAVESAQAALIRAQTDLSDKTIIAPVAGTITKVNNQVGETTSIAQPVLVLLAAGNNEIKVQVPESDIAKLKTGQLADITLDAFGSADHFSGHISFIDPASTVIQDVVYYEVTVLFDANDERIKPGMTANVDVTTAELKDVLVIPLRAVKYNEKREAYVELLQGVEVVTKSVQVGLRGDDGLVELVSGLEDGDIVITFKQNGK</sequence>
<keyword evidence="5" id="KW-0812">Transmembrane</keyword>
<feature type="transmembrane region" description="Helical" evidence="5">
    <location>
        <begin position="12"/>
        <end position="29"/>
    </location>
</feature>
<evidence type="ECO:0000259" key="6">
    <source>
        <dbReference type="Pfam" id="PF25954"/>
    </source>
</evidence>
<dbReference type="PANTHER" id="PTHR32347">
    <property type="entry name" value="EFFLUX SYSTEM COMPONENT YKNX-RELATED"/>
    <property type="match status" value="1"/>
</dbReference>
<keyword evidence="3 4" id="KW-0175">Coiled coil</keyword>
<comment type="similarity">
    <text evidence="2">Belongs to the membrane fusion protein (MFP) (TC 8.A.1) family.</text>
</comment>
<dbReference type="NCBIfam" id="TIGR01730">
    <property type="entry name" value="RND_mfp"/>
    <property type="match status" value="1"/>
</dbReference>
<dbReference type="Gene3D" id="2.40.30.170">
    <property type="match status" value="1"/>
</dbReference>
<dbReference type="Gene3D" id="6.20.50.140">
    <property type="match status" value="1"/>
</dbReference>
<dbReference type="Gene3D" id="1.10.287.470">
    <property type="entry name" value="Helix hairpin bin"/>
    <property type="match status" value="1"/>
</dbReference>
<comment type="subcellular location">
    <subcellularLocation>
        <location evidence="1">Cell envelope</location>
    </subcellularLocation>
</comment>
<dbReference type="PANTHER" id="PTHR32347:SF23">
    <property type="entry name" value="BLL5650 PROTEIN"/>
    <property type="match status" value="1"/>
</dbReference>
<gene>
    <name evidence="7" type="ORF">A2226_02995</name>
</gene>
<evidence type="ECO:0000313" key="7">
    <source>
        <dbReference type="EMBL" id="OHA55663.1"/>
    </source>
</evidence>
<dbReference type="GO" id="GO:0016020">
    <property type="term" value="C:membrane"/>
    <property type="evidence" value="ECO:0007669"/>
    <property type="project" value="InterPro"/>
</dbReference>
<evidence type="ECO:0000256" key="3">
    <source>
        <dbReference type="ARBA" id="ARBA00023054"/>
    </source>
</evidence>
<evidence type="ECO:0000256" key="5">
    <source>
        <dbReference type="SAM" id="Phobius"/>
    </source>
</evidence>
<evidence type="ECO:0000313" key="8">
    <source>
        <dbReference type="Proteomes" id="UP000178936"/>
    </source>
</evidence>
<feature type="coiled-coil region" evidence="4">
    <location>
        <begin position="265"/>
        <end position="292"/>
    </location>
</feature>
<comment type="caution">
    <text evidence="7">The sequence shown here is derived from an EMBL/GenBank/DDBJ whole genome shotgun (WGS) entry which is preliminary data.</text>
</comment>
<protein>
    <recommendedName>
        <fullName evidence="6">CusB-like beta-barrel domain-containing protein</fullName>
    </recommendedName>
</protein>
<keyword evidence="5" id="KW-0472">Membrane</keyword>
<dbReference type="AlphaFoldDB" id="A0A1G2Q4Y6"/>
<dbReference type="Proteomes" id="UP000178936">
    <property type="component" value="Unassembled WGS sequence"/>
</dbReference>
<dbReference type="Pfam" id="PF25954">
    <property type="entry name" value="Beta-barrel_RND_2"/>
    <property type="match status" value="1"/>
</dbReference>
<reference evidence="7 8" key="1">
    <citation type="journal article" date="2016" name="Nat. Commun.">
        <title>Thousands of microbial genomes shed light on interconnected biogeochemical processes in an aquifer system.</title>
        <authorList>
            <person name="Anantharaman K."/>
            <person name="Brown C.T."/>
            <person name="Hug L.A."/>
            <person name="Sharon I."/>
            <person name="Castelle C.J."/>
            <person name="Probst A.J."/>
            <person name="Thomas B.C."/>
            <person name="Singh A."/>
            <person name="Wilkins M.J."/>
            <person name="Karaoz U."/>
            <person name="Brodie E.L."/>
            <person name="Williams K.H."/>
            <person name="Hubbard S.S."/>
            <person name="Banfield J.F."/>
        </authorList>
    </citation>
    <scope>NUCLEOTIDE SEQUENCE [LARGE SCALE GENOMIC DNA]</scope>
</reference>
<proteinExistence type="inferred from homology"/>
<dbReference type="InterPro" id="IPR050465">
    <property type="entry name" value="UPF0194_transport"/>
</dbReference>
<dbReference type="GO" id="GO:0030313">
    <property type="term" value="C:cell envelope"/>
    <property type="evidence" value="ECO:0007669"/>
    <property type="project" value="UniProtKB-SubCell"/>
</dbReference>
<evidence type="ECO:0000256" key="1">
    <source>
        <dbReference type="ARBA" id="ARBA00004196"/>
    </source>
</evidence>
<dbReference type="InterPro" id="IPR006143">
    <property type="entry name" value="RND_pump_MFP"/>
</dbReference>